<dbReference type="Gene3D" id="3.30.420.10">
    <property type="entry name" value="Ribonuclease H-like superfamily/Ribonuclease H"/>
    <property type="match status" value="1"/>
</dbReference>
<dbReference type="AlphaFoldDB" id="A0A6J8EQ42"/>
<feature type="compositionally biased region" description="Acidic residues" evidence="1">
    <location>
        <begin position="282"/>
        <end position="298"/>
    </location>
</feature>
<proteinExistence type="predicted"/>
<organism evidence="2 3">
    <name type="scientific">Mytilus coruscus</name>
    <name type="common">Sea mussel</name>
    <dbReference type="NCBI Taxonomy" id="42192"/>
    <lineage>
        <taxon>Eukaryota</taxon>
        <taxon>Metazoa</taxon>
        <taxon>Spiralia</taxon>
        <taxon>Lophotrochozoa</taxon>
        <taxon>Mollusca</taxon>
        <taxon>Bivalvia</taxon>
        <taxon>Autobranchia</taxon>
        <taxon>Pteriomorphia</taxon>
        <taxon>Mytilida</taxon>
        <taxon>Mytiloidea</taxon>
        <taxon>Mytilidae</taxon>
        <taxon>Mytilinae</taxon>
        <taxon>Mytilus</taxon>
    </lineage>
</organism>
<sequence>MKSALNRIFVSKSQNAPGERDSVVTIKEESAFVSNGYYQRGRSSRRNFPRINRAVRSTNFSRLKTKMNPVLNENVSRCKIYDCPHKQLNLNLTEHEINQSNETVNITLFTSAQEFKPLTSIFRDIAENLNMSVKTTAGYSPWSNGVVERHNAALTETINKMRESSNLSWETAASWAVHAKNSLLNVYGNSPYQIVFGRNPNMPASIVNKPPALEVTTISNTMGKHLFGLHEAYTKLEKLLLQQNPLRKLEGHYISKSGLKEKNSKMYTIESDEEEPHHNDTDNDESQENSEGSAEESVADSSDRVDSHAGSQNCSLNGEDNPGSDDRDSLDLENQIENDIHEGNMEHNA</sequence>
<evidence type="ECO:0000313" key="3">
    <source>
        <dbReference type="Proteomes" id="UP000507470"/>
    </source>
</evidence>
<feature type="compositionally biased region" description="Basic and acidic residues" evidence="1">
    <location>
        <begin position="338"/>
        <end position="349"/>
    </location>
</feature>
<name>A0A6J8EQ42_MYTCO</name>
<dbReference type="GO" id="GO:0003676">
    <property type="term" value="F:nucleic acid binding"/>
    <property type="evidence" value="ECO:0007669"/>
    <property type="project" value="InterPro"/>
</dbReference>
<evidence type="ECO:0008006" key="4">
    <source>
        <dbReference type="Google" id="ProtNLM"/>
    </source>
</evidence>
<dbReference type="InterPro" id="IPR012337">
    <property type="entry name" value="RNaseH-like_sf"/>
</dbReference>
<protein>
    <recommendedName>
        <fullName evidence="4">Integrase catalytic domain-containing protein</fullName>
    </recommendedName>
</protein>
<dbReference type="Proteomes" id="UP000507470">
    <property type="component" value="Unassembled WGS sequence"/>
</dbReference>
<dbReference type="InterPro" id="IPR036397">
    <property type="entry name" value="RNaseH_sf"/>
</dbReference>
<reference evidence="2 3" key="1">
    <citation type="submission" date="2020-06" db="EMBL/GenBank/DDBJ databases">
        <authorList>
            <person name="Li R."/>
            <person name="Bekaert M."/>
        </authorList>
    </citation>
    <scope>NUCLEOTIDE SEQUENCE [LARGE SCALE GENOMIC DNA]</scope>
    <source>
        <strain evidence="3">wild</strain>
    </source>
</reference>
<feature type="region of interest" description="Disordered" evidence="1">
    <location>
        <begin position="270"/>
        <end position="349"/>
    </location>
</feature>
<evidence type="ECO:0000256" key="1">
    <source>
        <dbReference type="SAM" id="MobiDB-lite"/>
    </source>
</evidence>
<gene>
    <name evidence="2" type="ORF">MCOR_54070</name>
</gene>
<accession>A0A6J8EQ42</accession>
<keyword evidence="3" id="KW-1185">Reference proteome</keyword>
<dbReference type="SUPFAM" id="SSF53098">
    <property type="entry name" value="Ribonuclease H-like"/>
    <property type="match status" value="1"/>
</dbReference>
<dbReference type="EMBL" id="CACVKT020009472">
    <property type="protein sequence ID" value="CAC5421996.1"/>
    <property type="molecule type" value="Genomic_DNA"/>
</dbReference>
<evidence type="ECO:0000313" key="2">
    <source>
        <dbReference type="EMBL" id="CAC5421996.1"/>
    </source>
</evidence>
<feature type="compositionally biased region" description="Polar residues" evidence="1">
    <location>
        <begin position="309"/>
        <end position="318"/>
    </location>
</feature>